<organism evidence="1 2">
    <name type="scientific">Marinicauda algicola</name>
    <dbReference type="NCBI Taxonomy" id="2029849"/>
    <lineage>
        <taxon>Bacteria</taxon>
        <taxon>Pseudomonadati</taxon>
        <taxon>Pseudomonadota</taxon>
        <taxon>Alphaproteobacteria</taxon>
        <taxon>Maricaulales</taxon>
        <taxon>Maricaulaceae</taxon>
        <taxon>Marinicauda</taxon>
    </lineage>
</organism>
<gene>
    <name evidence="1" type="ORF">E5163_00970</name>
</gene>
<evidence type="ECO:0000313" key="1">
    <source>
        <dbReference type="EMBL" id="TGY89746.1"/>
    </source>
</evidence>
<dbReference type="AlphaFoldDB" id="A0A4S2H2J2"/>
<dbReference type="EMBL" id="SRXW01000001">
    <property type="protein sequence ID" value="TGY89746.1"/>
    <property type="molecule type" value="Genomic_DNA"/>
</dbReference>
<proteinExistence type="predicted"/>
<keyword evidence="2" id="KW-1185">Reference proteome</keyword>
<evidence type="ECO:0000313" key="2">
    <source>
        <dbReference type="Proteomes" id="UP000308054"/>
    </source>
</evidence>
<reference evidence="1 2" key="1">
    <citation type="journal article" date="2017" name="Int. J. Syst. Evol. Microbiol.">
        <title>Marinicauda algicola sp. nov., isolated from a marine red alga Rhodosorus marinus.</title>
        <authorList>
            <person name="Jeong S.E."/>
            <person name="Jeon S.H."/>
            <person name="Chun B.H."/>
            <person name="Kim D.W."/>
            <person name="Jeon C.O."/>
        </authorList>
    </citation>
    <scope>NUCLEOTIDE SEQUENCE [LARGE SCALE GENOMIC DNA]</scope>
    <source>
        <strain evidence="1 2">JCM 31718</strain>
    </source>
</reference>
<comment type="caution">
    <text evidence="1">The sequence shown here is derived from an EMBL/GenBank/DDBJ whole genome shotgun (WGS) entry which is preliminary data.</text>
</comment>
<dbReference type="Proteomes" id="UP000308054">
    <property type="component" value="Unassembled WGS sequence"/>
</dbReference>
<protein>
    <submittedName>
        <fullName evidence="1">Uncharacterized protein</fullName>
    </submittedName>
</protein>
<accession>A0A4S2H2J2</accession>
<sequence length="115" mass="12792">MATITVEFPAVARRLTLDQAQTDMFMEEFRRVSRRSLWDWLVALFSRGSPASAAPPIAPELIVKVEEGGRVDTYEIGGRFVLSEPGGVEPRQFYFALLLFEWLEQAGSSSAPTAP</sequence>
<name>A0A4S2H2J2_9PROT</name>
<dbReference type="RefSeq" id="WP_135994245.1">
    <property type="nucleotide sequence ID" value="NZ_CP071057.1"/>
</dbReference>